<dbReference type="RefSeq" id="WP_152759410.1">
    <property type="nucleotide sequence ID" value="NZ_WHLY01000002.1"/>
</dbReference>
<keyword evidence="2" id="KW-1185">Reference proteome</keyword>
<reference evidence="1 2" key="1">
    <citation type="submission" date="2019-10" db="EMBL/GenBank/DDBJ databases">
        <title>Draft Genome Sequence of Cytophagaceae sp. SJW1-29.</title>
        <authorList>
            <person name="Choi A."/>
        </authorList>
    </citation>
    <scope>NUCLEOTIDE SEQUENCE [LARGE SCALE GENOMIC DNA]</scope>
    <source>
        <strain evidence="1 2">SJW1-29</strain>
    </source>
</reference>
<accession>A0A7C9BGE6</accession>
<name>A0A7C9BGE6_9BACT</name>
<comment type="caution">
    <text evidence="1">The sequence shown here is derived from an EMBL/GenBank/DDBJ whole genome shotgun (WGS) entry which is preliminary data.</text>
</comment>
<dbReference type="Gene3D" id="2.40.30.10">
    <property type="entry name" value="Translation factors"/>
    <property type="match status" value="1"/>
</dbReference>
<dbReference type="EMBL" id="WHLY01000002">
    <property type="protein sequence ID" value="MPR33763.1"/>
    <property type="molecule type" value="Genomic_DNA"/>
</dbReference>
<sequence>MHQPYEERLGRSHDFTVAYRFYTPEEGGRWNPVYQGYRSDFDYDQEIPENKGIYMIWPEFEDEDGFVITESETPVLAKGTARMWIISAHTKPLHQKYVKVGTKGYFMEGNKRVAECKIIKIGSLFSNK</sequence>
<dbReference type="AlphaFoldDB" id="A0A7C9BGE6"/>
<evidence type="ECO:0000313" key="2">
    <source>
        <dbReference type="Proteomes" id="UP000479293"/>
    </source>
</evidence>
<evidence type="ECO:0000313" key="1">
    <source>
        <dbReference type="EMBL" id="MPR33763.1"/>
    </source>
</evidence>
<protein>
    <submittedName>
        <fullName evidence="1">Uncharacterized protein</fullName>
    </submittedName>
</protein>
<dbReference type="Proteomes" id="UP000479293">
    <property type="component" value="Unassembled WGS sequence"/>
</dbReference>
<gene>
    <name evidence="1" type="ORF">GBK04_10370</name>
</gene>
<organism evidence="1 2">
    <name type="scientific">Salmonirosea aquatica</name>
    <dbReference type="NCBI Taxonomy" id="2654236"/>
    <lineage>
        <taxon>Bacteria</taxon>
        <taxon>Pseudomonadati</taxon>
        <taxon>Bacteroidota</taxon>
        <taxon>Cytophagia</taxon>
        <taxon>Cytophagales</taxon>
        <taxon>Spirosomataceae</taxon>
        <taxon>Salmonirosea</taxon>
    </lineage>
</organism>
<proteinExistence type="predicted"/>